<gene>
    <name evidence="2" type="ORF">ACFQS8_01270</name>
</gene>
<evidence type="ECO:0000313" key="2">
    <source>
        <dbReference type="EMBL" id="MFC7290233.1"/>
    </source>
</evidence>
<organism evidence="2 3">
    <name type="scientific">Hirschia litorea</name>
    <dbReference type="NCBI Taxonomy" id="1199156"/>
    <lineage>
        <taxon>Bacteria</taxon>
        <taxon>Pseudomonadati</taxon>
        <taxon>Pseudomonadota</taxon>
        <taxon>Alphaproteobacteria</taxon>
        <taxon>Hyphomonadales</taxon>
        <taxon>Hyphomonadaceae</taxon>
        <taxon>Hirschia</taxon>
    </lineage>
</organism>
<dbReference type="RefSeq" id="WP_382164956.1">
    <property type="nucleotide sequence ID" value="NZ_JBHTBR010000002.1"/>
</dbReference>
<keyword evidence="1" id="KW-1133">Transmembrane helix</keyword>
<feature type="transmembrane region" description="Helical" evidence="1">
    <location>
        <begin position="413"/>
        <end position="433"/>
    </location>
</feature>
<dbReference type="Pfam" id="PF03929">
    <property type="entry name" value="PepSY_TM"/>
    <property type="match status" value="1"/>
</dbReference>
<keyword evidence="1" id="KW-0472">Membrane</keyword>
<name>A0ABW2IH45_9PROT</name>
<protein>
    <submittedName>
        <fullName evidence="2">PepSY domain-containing protein</fullName>
    </submittedName>
</protein>
<keyword evidence="1" id="KW-0812">Transmembrane</keyword>
<feature type="transmembrane region" description="Helical" evidence="1">
    <location>
        <begin position="168"/>
        <end position="186"/>
    </location>
</feature>
<keyword evidence="3" id="KW-1185">Reference proteome</keyword>
<evidence type="ECO:0000256" key="1">
    <source>
        <dbReference type="SAM" id="Phobius"/>
    </source>
</evidence>
<evidence type="ECO:0000313" key="3">
    <source>
        <dbReference type="Proteomes" id="UP001596492"/>
    </source>
</evidence>
<proteinExistence type="predicted"/>
<comment type="caution">
    <text evidence="2">The sequence shown here is derived from an EMBL/GenBank/DDBJ whole genome shotgun (WGS) entry which is preliminary data.</text>
</comment>
<feature type="transmembrane region" description="Helical" evidence="1">
    <location>
        <begin position="207"/>
        <end position="230"/>
    </location>
</feature>
<reference evidence="3" key="1">
    <citation type="journal article" date="2019" name="Int. J. Syst. Evol. Microbiol.">
        <title>The Global Catalogue of Microorganisms (GCM) 10K type strain sequencing project: providing services to taxonomists for standard genome sequencing and annotation.</title>
        <authorList>
            <consortium name="The Broad Institute Genomics Platform"/>
            <consortium name="The Broad Institute Genome Sequencing Center for Infectious Disease"/>
            <person name="Wu L."/>
            <person name="Ma J."/>
        </authorList>
    </citation>
    <scope>NUCLEOTIDE SEQUENCE [LARGE SCALE GENOMIC DNA]</scope>
    <source>
        <strain evidence="3">CCUG 51308</strain>
    </source>
</reference>
<sequence length="453" mass="51018">MSLISSESLKPYPNMTSAGFNAADEWPDIADLKQVSGWASKIVLSEQKIGGLLHVSGYEDKQASKWITPDTLSAAPKVTEEDARRIATALTGEDLSDAKITVKEKHTPEYSRGILPIWRVEAEKAALFIDMQTGALRSQGNLPKRLETIFKSIHTMDYSMLAKYKDSGVLTVFAVIFLATALLGILPVRRVHAIKGGGLRILRWHQAIGIVLALQVVFWVTSGLSVVWLLERADKEGAQITVQKEAPIDWERVQFHPKQLNHQADIAPTRITLTSLLGEPVYRLAWQTPNILINFMDKLDQQKAFSAESGQEIKLTEADRDRLVQWAVSKETADSIKEWEIATTYDEYFAIGPFPVWKGHFEEPQKGVLSIDQVTGQVHRSVRTVKRTLIAEYYKTHVAQYWPGDIKYRRQPLLLLVIGSMMVLVVCGMLIHIRRWKADAKRKKKLAEKAAKA</sequence>
<dbReference type="InterPro" id="IPR005625">
    <property type="entry name" value="PepSY-ass_TM"/>
</dbReference>
<accession>A0ABW2IH45</accession>
<dbReference type="EMBL" id="JBHTBR010000002">
    <property type="protein sequence ID" value="MFC7290233.1"/>
    <property type="molecule type" value="Genomic_DNA"/>
</dbReference>
<dbReference type="Proteomes" id="UP001596492">
    <property type="component" value="Unassembled WGS sequence"/>
</dbReference>